<evidence type="ECO:0000313" key="11">
    <source>
        <dbReference type="EMBL" id="CAE0823919.1"/>
    </source>
</evidence>
<evidence type="ECO:0000256" key="6">
    <source>
        <dbReference type="ARBA" id="ARBA00022912"/>
    </source>
</evidence>
<evidence type="ECO:0000256" key="7">
    <source>
        <dbReference type="SAM" id="MobiDB-lite"/>
    </source>
</evidence>
<dbReference type="GO" id="GO:0005737">
    <property type="term" value="C:cytoplasm"/>
    <property type="evidence" value="ECO:0007669"/>
    <property type="project" value="TreeGrafter"/>
</dbReference>
<dbReference type="SUPFAM" id="SSF52058">
    <property type="entry name" value="L domain-like"/>
    <property type="match status" value="1"/>
</dbReference>
<evidence type="ECO:0000256" key="4">
    <source>
        <dbReference type="ARBA" id="ARBA00022737"/>
    </source>
</evidence>
<dbReference type="CDD" id="cd14498">
    <property type="entry name" value="DSP"/>
    <property type="match status" value="1"/>
</dbReference>
<feature type="region of interest" description="Disordered" evidence="7">
    <location>
        <begin position="1"/>
        <end position="58"/>
    </location>
</feature>
<evidence type="ECO:0000259" key="8">
    <source>
        <dbReference type="PROSITE" id="PS50054"/>
    </source>
</evidence>
<keyword evidence="3" id="KW-0433">Leucine-rich repeat</keyword>
<dbReference type="InterPro" id="IPR032675">
    <property type="entry name" value="LRR_dom_sf"/>
</dbReference>
<name>A0A6T2E1Q0_9EUGL</name>
<dbReference type="InterPro" id="IPR003591">
    <property type="entry name" value="Leu-rich_rpt_typical-subtyp"/>
</dbReference>
<comment type="similarity">
    <text evidence="1">Belongs to the protein-tyrosine phosphatase family. Non-receptor class dual specificity subfamily.</text>
</comment>
<dbReference type="GO" id="GO:0008330">
    <property type="term" value="F:protein tyrosine/threonine phosphatase activity"/>
    <property type="evidence" value="ECO:0007669"/>
    <property type="project" value="TreeGrafter"/>
</dbReference>
<dbReference type="AlphaFoldDB" id="A0A6T2E1Q0"/>
<evidence type="ECO:0000256" key="1">
    <source>
        <dbReference type="ARBA" id="ARBA00008601"/>
    </source>
</evidence>
<dbReference type="GO" id="GO:0017017">
    <property type="term" value="F:MAP kinase tyrosine/serine/threonine phosphatase activity"/>
    <property type="evidence" value="ECO:0007669"/>
    <property type="project" value="TreeGrafter"/>
</dbReference>
<dbReference type="GO" id="GO:0043409">
    <property type="term" value="P:negative regulation of MAPK cascade"/>
    <property type="evidence" value="ECO:0007669"/>
    <property type="project" value="TreeGrafter"/>
</dbReference>
<dbReference type="PANTHER" id="PTHR10159:SF511">
    <property type="entry name" value="DUAL SPECIFICITY PROTEIN PHOSPHATASE 1"/>
    <property type="match status" value="1"/>
</dbReference>
<dbReference type="SMART" id="SM00369">
    <property type="entry name" value="LRR_TYP"/>
    <property type="match status" value="4"/>
</dbReference>
<feature type="compositionally biased region" description="Acidic residues" evidence="7">
    <location>
        <begin position="26"/>
        <end position="39"/>
    </location>
</feature>
<dbReference type="InterPro" id="IPR000387">
    <property type="entry name" value="Tyr_Pase_dom"/>
</dbReference>
<dbReference type="InterPro" id="IPR020422">
    <property type="entry name" value="TYR_PHOSPHATASE_DUAL_dom"/>
</dbReference>
<dbReference type="Pfam" id="PF00560">
    <property type="entry name" value="LRR_1"/>
    <property type="match status" value="1"/>
</dbReference>
<dbReference type="EMBL" id="HBJA01101974">
    <property type="protein sequence ID" value="CAE0823919.1"/>
    <property type="molecule type" value="Transcribed_RNA"/>
</dbReference>
<accession>A0A6T2E1Q0</accession>
<protein>
    <recommendedName>
        <fullName evidence="2">protein-tyrosine-phosphatase</fullName>
        <ecNumber evidence="2">3.1.3.48</ecNumber>
    </recommendedName>
</protein>
<keyword evidence="5" id="KW-0378">Hydrolase</keyword>
<dbReference type="Gene3D" id="3.80.10.10">
    <property type="entry name" value="Ribonuclease Inhibitor"/>
    <property type="match status" value="1"/>
</dbReference>
<dbReference type="GO" id="GO:0033550">
    <property type="term" value="F:MAP kinase tyrosine phosphatase activity"/>
    <property type="evidence" value="ECO:0007669"/>
    <property type="project" value="TreeGrafter"/>
</dbReference>
<gene>
    <name evidence="10" type="ORF">EGYM00163_LOCUS35122</name>
    <name evidence="11" type="ORF">EGYM00163_LOCUS35123</name>
</gene>
<dbReference type="InterPro" id="IPR001611">
    <property type="entry name" value="Leu-rich_rpt"/>
</dbReference>
<feature type="compositionally biased region" description="Basic and acidic residues" evidence="7">
    <location>
        <begin position="1"/>
        <end position="10"/>
    </location>
</feature>
<feature type="domain" description="Tyrosine-protein phosphatase" evidence="8">
    <location>
        <begin position="254"/>
        <end position="395"/>
    </location>
</feature>
<feature type="domain" description="Tyrosine specific protein phosphatases" evidence="9">
    <location>
        <begin position="316"/>
        <end position="376"/>
    </location>
</feature>
<keyword evidence="6" id="KW-0904">Protein phosphatase</keyword>
<evidence type="ECO:0000256" key="2">
    <source>
        <dbReference type="ARBA" id="ARBA00013064"/>
    </source>
</evidence>
<evidence type="ECO:0000313" key="10">
    <source>
        <dbReference type="EMBL" id="CAE0823918.1"/>
    </source>
</evidence>
<dbReference type="Gene3D" id="3.90.190.10">
    <property type="entry name" value="Protein tyrosine phosphatase superfamily"/>
    <property type="match status" value="1"/>
</dbReference>
<dbReference type="EC" id="3.1.3.48" evidence="2"/>
<dbReference type="PROSITE" id="PS51450">
    <property type="entry name" value="LRR"/>
    <property type="match status" value="1"/>
</dbReference>
<reference evidence="11" key="1">
    <citation type="submission" date="2021-01" db="EMBL/GenBank/DDBJ databases">
        <authorList>
            <person name="Corre E."/>
            <person name="Pelletier E."/>
            <person name="Niang G."/>
            <person name="Scheremetjew M."/>
            <person name="Finn R."/>
            <person name="Kale V."/>
            <person name="Holt S."/>
            <person name="Cochrane G."/>
            <person name="Meng A."/>
            <person name="Brown T."/>
            <person name="Cohen L."/>
        </authorList>
    </citation>
    <scope>NUCLEOTIDE SEQUENCE</scope>
    <source>
        <strain evidence="11">CCMP1594</strain>
    </source>
</reference>
<dbReference type="InterPro" id="IPR016130">
    <property type="entry name" value="Tyr_Pase_AS"/>
</dbReference>
<dbReference type="PROSITE" id="PS50056">
    <property type="entry name" value="TYR_PHOSPHATASE_2"/>
    <property type="match status" value="1"/>
</dbReference>
<dbReference type="InterPro" id="IPR000340">
    <property type="entry name" value="Dual-sp_phosphatase_cat-dom"/>
</dbReference>
<dbReference type="InterPro" id="IPR029021">
    <property type="entry name" value="Prot-tyrosine_phosphatase-like"/>
</dbReference>
<dbReference type="PROSITE" id="PS00383">
    <property type="entry name" value="TYR_PHOSPHATASE_1"/>
    <property type="match status" value="1"/>
</dbReference>
<proteinExistence type="inferred from homology"/>
<evidence type="ECO:0000256" key="3">
    <source>
        <dbReference type="ARBA" id="ARBA00022614"/>
    </source>
</evidence>
<dbReference type="PANTHER" id="PTHR10159">
    <property type="entry name" value="DUAL SPECIFICITY PROTEIN PHOSPHATASE"/>
    <property type="match status" value="1"/>
</dbReference>
<evidence type="ECO:0000259" key="9">
    <source>
        <dbReference type="PROSITE" id="PS50056"/>
    </source>
</evidence>
<dbReference type="SUPFAM" id="SSF52799">
    <property type="entry name" value="(Phosphotyrosine protein) phosphatases II"/>
    <property type="match status" value="1"/>
</dbReference>
<sequence>MEDLAEKEQYHPTSVLNLGGGTIEITEIEDPEEDSDYDSDAGTSPRPTGFGPKPTKSLMREAEACEETFEDVCDHIESDRASHATFSSIELGHVDDRILRMDWLTELKLHDNGLEELPNNISLLRNLECLSVTSNQLSTLPASIGSLTSLTKVDLNHNRIVDLPEDFGNLTKLQECHLDFNKLTEIPAPLFKLSELAILGLVENCPLRSFASLQRFAVFKKIAVAIDNLPALVEEWKGWAENLPNVTIEWHKVFPDLILDFLFIGSLRTAQEQRVYDELKITRVLTCGTGMTIVLGEGMDQLLLPLADTVDANLKGHLATGINYIKEAHDKGEKVLVHCFAGLSRSASLCCAYLMQENRWTFAKALEFVRLGRPNAHPNDGFVAQLNRFEKELGISA</sequence>
<keyword evidence="4" id="KW-0677">Repeat</keyword>
<organism evidence="11">
    <name type="scientific">Eutreptiella gymnastica</name>
    <dbReference type="NCBI Taxonomy" id="73025"/>
    <lineage>
        <taxon>Eukaryota</taxon>
        <taxon>Discoba</taxon>
        <taxon>Euglenozoa</taxon>
        <taxon>Euglenida</taxon>
        <taxon>Spirocuta</taxon>
        <taxon>Euglenophyceae</taxon>
        <taxon>Eutreptiales</taxon>
        <taxon>Eutreptiaceae</taxon>
        <taxon>Eutreptiella</taxon>
    </lineage>
</organism>
<dbReference type="SMART" id="SM00195">
    <property type="entry name" value="DSPc"/>
    <property type="match status" value="1"/>
</dbReference>
<dbReference type="Pfam" id="PF00782">
    <property type="entry name" value="DSPc"/>
    <property type="match status" value="1"/>
</dbReference>
<dbReference type="EMBL" id="HBJA01101973">
    <property type="protein sequence ID" value="CAE0823918.1"/>
    <property type="molecule type" value="Transcribed_RNA"/>
</dbReference>
<evidence type="ECO:0000256" key="5">
    <source>
        <dbReference type="ARBA" id="ARBA00022801"/>
    </source>
</evidence>
<dbReference type="PROSITE" id="PS50054">
    <property type="entry name" value="TYR_PHOSPHATASE_DUAL"/>
    <property type="match status" value="1"/>
</dbReference>